<dbReference type="OrthoDB" id="2020019at2759"/>
<feature type="signal peptide" evidence="3">
    <location>
        <begin position="1"/>
        <end position="18"/>
    </location>
</feature>
<dbReference type="InterPro" id="IPR003591">
    <property type="entry name" value="Leu-rich_rpt_typical-subtyp"/>
</dbReference>
<evidence type="ECO:0000256" key="2">
    <source>
        <dbReference type="ARBA" id="ARBA00022737"/>
    </source>
</evidence>
<dbReference type="PANTHER" id="PTHR24369:SF213">
    <property type="entry name" value="INSULIN LIKE GROWTH FACTOR BINDING PROTEIN ACID LABILE SUBUNIT"/>
    <property type="match status" value="1"/>
</dbReference>
<feature type="chain" id="PRO_5035856185" description="Toll-like receptor 5" evidence="3">
    <location>
        <begin position="19"/>
        <end position="649"/>
    </location>
</feature>
<proteinExistence type="predicted"/>
<dbReference type="Gene3D" id="3.80.10.10">
    <property type="entry name" value="Ribonuclease Inhibitor"/>
    <property type="match status" value="3"/>
</dbReference>
<gene>
    <name evidence="4" type="ORF">GDO86_008623</name>
</gene>
<dbReference type="Pfam" id="PF13855">
    <property type="entry name" value="LRR_8"/>
    <property type="match status" value="3"/>
</dbReference>
<evidence type="ECO:0000313" key="4">
    <source>
        <dbReference type="EMBL" id="KAG8438005.1"/>
    </source>
</evidence>
<dbReference type="GO" id="GO:0005886">
    <property type="term" value="C:plasma membrane"/>
    <property type="evidence" value="ECO:0007669"/>
    <property type="project" value="TreeGrafter"/>
</dbReference>
<dbReference type="FunFam" id="3.80.10.10:FF:000306">
    <property type="entry name" value="Toll-like receptor 5"/>
    <property type="match status" value="1"/>
</dbReference>
<dbReference type="PROSITE" id="PS51450">
    <property type="entry name" value="LRR"/>
    <property type="match status" value="3"/>
</dbReference>
<keyword evidence="3" id="KW-0732">Signal</keyword>
<evidence type="ECO:0000256" key="1">
    <source>
        <dbReference type="ARBA" id="ARBA00022614"/>
    </source>
</evidence>
<protein>
    <recommendedName>
        <fullName evidence="6">Toll-like receptor 5</fullName>
    </recommendedName>
</protein>
<evidence type="ECO:0000256" key="3">
    <source>
        <dbReference type="SAM" id="SignalP"/>
    </source>
</evidence>
<name>A0A8T2IYH4_9PIPI</name>
<dbReference type="InterPro" id="IPR032675">
    <property type="entry name" value="LRR_dom_sf"/>
</dbReference>
<dbReference type="SMART" id="SM00369">
    <property type="entry name" value="LRR_TYP"/>
    <property type="match status" value="12"/>
</dbReference>
<dbReference type="SUPFAM" id="SSF52058">
    <property type="entry name" value="L domain-like"/>
    <property type="match status" value="2"/>
</dbReference>
<evidence type="ECO:0000313" key="5">
    <source>
        <dbReference type="Proteomes" id="UP000812440"/>
    </source>
</evidence>
<accession>A0A8T2IYH4</accession>
<comment type="caution">
    <text evidence="4">The sequence shown here is derived from an EMBL/GenBank/DDBJ whole genome shotgun (WGS) entry which is preliminary data.</text>
</comment>
<reference evidence="4" key="1">
    <citation type="thesis" date="2020" institute="ProQuest LLC" country="789 East Eisenhower Parkway, Ann Arbor, MI, USA">
        <title>Comparative Genomics and Chromosome Evolution.</title>
        <authorList>
            <person name="Mudd A.B."/>
        </authorList>
    </citation>
    <scope>NUCLEOTIDE SEQUENCE</scope>
    <source>
        <strain evidence="4">Female2</strain>
        <tissue evidence="4">Blood</tissue>
    </source>
</reference>
<dbReference type="InterPro" id="IPR050541">
    <property type="entry name" value="LRR_TM_domain-containing"/>
</dbReference>
<dbReference type="FunFam" id="3.80.10.10:FF:001164">
    <property type="entry name" value="GH01279p"/>
    <property type="match status" value="1"/>
</dbReference>
<keyword evidence="5" id="KW-1185">Reference proteome</keyword>
<sequence>MLLLYIILLICLSSFGATVPPSNCTSFHSQFRFVFSCQAKQLLTVPLDIPNNTQTLLLSFNHISSINQDSFSDLLHLQALTLGGQNTSGTFSVGKSAFHHLTNLIFLDLGGNRNISLHPQAFQGLSQLETLLLDSNGLDESVLESGMFKDLFSLKKLDLSFNWIRQVRPDPTFLKLSSISFLLLKHNKVQMLCGEDLQNLQRKKLELLDLSSNPLQFSATVNCTNPFKSITLETLVVSSMAWNADQVKDFLSTISGTQVHHIKMRHTASLGSGFGFFNLRDPNNKTFSGLNISNMQIFELSHSFISQLVANVFSAFTTLLSLDLSFNKIRQIDKGAFNGLNELVSLNLSGNLLGELMASSFQGLGTNNLKALDLSSNHIGAIQYNALDPFIALNSLNLRDNALKRIPPINLPGLTSVYLGQNRIADTYGLTSFCPNATLLDLSINRLSDLSNLWEILKLRSLKVLFLERNYISQCYQSHTSNTAYEHSLLYLDISDNSLGTIFKSGKCTDIFTRLKNLQYLKLTRNHIYNIPETIFEGLVSLHTLDLSGNVLGNIQNDLFSGLTALKNLNLARNSLVTLSPSVLGPLDSLKSVDLSEVTFVCDCSLMNFWKWLKKTQVIVQLGGQEVSCMKLNRTVQETSLATFVNSCQ</sequence>
<dbReference type="Proteomes" id="UP000812440">
    <property type="component" value="Chromosome 4"/>
</dbReference>
<evidence type="ECO:0008006" key="6">
    <source>
        <dbReference type="Google" id="ProtNLM"/>
    </source>
</evidence>
<organism evidence="4 5">
    <name type="scientific">Hymenochirus boettgeri</name>
    <name type="common">Congo dwarf clawed frog</name>
    <dbReference type="NCBI Taxonomy" id="247094"/>
    <lineage>
        <taxon>Eukaryota</taxon>
        <taxon>Metazoa</taxon>
        <taxon>Chordata</taxon>
        <taxon>Craniata</taxon>
        <taxon>Vertebrata</taxon>
        <taxon>Euteleostomi</taxon>
        <taxon>Amphibia</taxon>
        <taxon>Batrachia</taxon>
        <taxon>Anura</taxon>
        <taxon>Pipoidea</taxon>
        <taxon>Pipidae</taxon>
        <taxon>Pipinae</taxon>
        <taxon>Hymenochirus</taxon>
    </lineage>
</organism>
<dbReference type="EMBL" id="JAACNH010000007">
    <property type="protein sequence ID" value="KAG8438005.1"/>
    <property type="molecule type" value="Genomic_DNA"/>
</dbReference>
<keyword evidence="1" id="KW-0433">Leucine-rich repeat</keyword>
<dbReference type="InterPro" id="IPR001611">
    <property type="entry name" value="Leu-rich_rpt"/>
</dbReference>
<dbReference type="AlphaFoldDB" id="A0A8T2IYH4"/>
<keyword evidence="2" id="KW-0677">Repeat</keyword>
<dbReference type="PANTHER" id="PTHR24369">
    <property type="entry name" value="ANTIGEN BSP, PUTATIVE-RELATED"/>
    <property type="match status" value="1"/>
</dbReference>